<feature type="transmembrane region" description="Helical" evidence="8">
    <location>
        <begin position="223"/>
        <end position="243"/>
    </location>
</feature>
<evidence type="ECO:0000256" key="4">
    <source>
        <dbReference type="ARBA" id="ARBA00022679"/>
    </source>
</evidence>
<keyword evidence="7 8" id="KW-0472">Membrane</keyword>
<dbReference type="AlphaFoldDB" id="A0A6V8ME23"/>
<keyword evidence="3" id="KW-0328">Glycosyltransferase</keyword>
<evidence type="ECO:0000256" key="3">
    <source>
        <dbReference type="ARBA" id="ARBA00022676"/>
    </source>
</evidence>
<feature type="transmembrane region" description="Helical" evidence="8">
    <location>
        <begin position="306"/>
        <end position="322"/>
    </location>
</feature>
<feature type="transmembrane region" description="Helical" evidence="8">
    <location>
        <begin position="328"/>
        <end position="347"/>
    </location>
</feature>
<feature type="domain" description="Aminoarabinose transferase C-terminal" evidence="10">
    <location>
        <begin position="451"/>
        <end position="553"/>
    </location>
</feature>
<dbReference type="InterPro" id="IPR050297">
    <property type="entry name" value="LipidA_mod_glycosyltrf_83"/>
</dbReference>
<feature type="transmembrane region" description="Helical" evidence="8">
    <location>
        <begin position="391"/>
        <end position="410"/>
    </location>
</feature>
<dbReference type="Pfam" id="PF18583">
    <property type="entry name" value="Arnt_C"/>
    <property type="match status" value="1"/>
</dbReference>
<dbReference type="PANTHER" id="PTHR33908:SF3">
    <property type="entry name" value="UNDECAPRENYL PHOSPHATE-ALPHA-4-AMINO-4-DEOXY-L-ARABINOSE ARABINOSYL TRANSFERASE"/>
    <property type="match status" value="1"/>
</dbReference>
<feature type="transmembrane region" description="Helical" evidence="8">
    <location>
        <begin position="126"/>
        <end position="146"/>
    </location>
</feature>
<dbReference type="InterPro" id="IPR040845">
    <property type="entry name" value="Arnt_C"/>
</dbReference>
<keyword evidence="12" id="KW-1185">Reference proteome</keyword>
<evidence type="ECO:0000256" key="2">
    <source>
        <dbReference type="ARBA" id="ARBA00022475"/>
    </source>
</evidence>
<evidence type="ECO:0000256" key="7">
    <source>
        <dbReference type="ARBA" id="ARBA00023136"/>
    </source>
</evidence>
<feature type="transmembrane region" description="Helical" evidence="8">
    <location>
        <begin position="23"/>
        <end position="44"/>
    </location>
</feature>
<evidence type="ECO:0000313" key="12">
    <source>
        <dbReference type="Proteomes" id="UP000556026"/>
    </source>
</evidence>
<evidence type="ECO:0000313" key="11">
    <source>
        <dbReference type="EMBL" id="GFO58225.1"/>
    </source>
</evidence>
<dbReference type="EMBL" id="BLXX01000001">
    <property type="protein sequence ID" value="GFO58225.1"/>
    <property type="molecule type" value="Genomic_DNA"/>
</dbReference>
<dbReference type="GO" id="GO:0016763">
    <property type="term" value="F:pentosyltransferase activity"/>
    <property type="evidence" value="ECO:0007669"/>
    <property type="project" value="TreeGrafter"/>
</dbReference>
<dbReference type="InterPro" id="IPR038731">
    <property type="entry name" value="RgtA/B/C-like"/>
</dbReference>
<keyword evidence="6 8" id="KW-1133">Transmembrane helix</keyword>
<organism evidence="11 12">
    <name type="scientific">Geomonas silvestris</name>
    <dbReference type="NCBI Taxonomy" id="2740184"/>
    <lineage>
        <taxon>Bacteria</taxon>
        <taxon>Pseudomonadati</taxon>
        <taxon>Thermodesulfobacteriota</taxon>
        <taxon>Desulfuromonadia</taxon>
        <taxon>Geobacterales</taxon>
        <taxon>Geobacteraceae</taxon>
        <taxon>Geomonas</taxon>
    </lineage>
</organism>
<feature type="transmembrane region" description="Helical" evidence="8">
    <location>
        <begin position="97"/>
        <end position="117"/>
    </location>
</feature>
<sequence length="565" mass="63541">MISPFNGLMRYLRQENESLMRDLGLLAIVFGTLFFQGLGALPLIDPDEGRYIEIPREMLLRHDFVTPMLNGVKYFEKPPLHYWLNALSLTLFGENEFAARFAGTLCGLLTVLVTYYLGRRLMGRRVGLYAALILGSTGGFLVQARINFTDMTLSFLLTCAFGCFALAQREEERQKGLWYYLFYISMGLAVLAKGLIGIVLPGAVIFLYLLFTKRWRLLAEMRLFTGGLLFFAVCAPWFVLVSLRNPEFPQFFFIHEHFQRFLTKVHHRYQPIWFFVPVLLATLLPWSPLIPAALKRGWTERRGTGATLFLVLWAVVIFAFFSKSSSKLIPYILPVFPPLALLIGAWLERGSSPRSMRWHAVGVGTLLLALGTAAIAYPLTFPKPEIGLPEGVLVGGLFLCQGVAALISGFRGEPVRFLATMAITAYFFCLIAPPVIYARVVPDVANKEFSQAINQKAGKEVRIACYSGYEQGIAFYTHRRVIVVGDPDELTFGRDQGGHAEWFLDFDAFHKLWDSGTPLFTTIKQRDLPKLEANVKTPITVVTKVGRRLLVSNRPVETGQVPANQ</sequence>
<accession>A0A6V8ME23</accession>
<name>A0A6V8ME23_9BACT</name>
<dbReference type="Pfam" id="PF13231">
    <property type="entry name" value="PMT_2"/>
    <property type="match status" value="1"/>
</dbReference>
<dbReference type="RefSeq" id="WP_246399168.1">
    <property type="nucleotide sequence ID" value="NZ_BLXX01000001.1"/>
</dbReference>
<dbReference type="Proteomes" id="UP000556026">
    <property type="component" value="Unassembled WGS sequence"/>
</dbReference>
<feature type="transmembrane region" description="Helical" evidence="8">
    <location>
        <begin position="272"/>
        <end position="294"/>
    </location>
</feature>
<gene>
    <name evidence="11" type="ORF">GMST_05500</name>
</gene>
<evidence type="ECO:0000256" key="1">
    <source>
        <dbReference type="ARBA" id="ARBA00004651"/>
    </source>
</evidence>
<evidence type="ECO:0000256" key="6">
    <source>
        <dbReference type="ARBA" id="ARBA00022989"/>
    </source>
</evidence>
<reference evidence="12" key="1">
    <citation type="submission" date="2020-06" db="EMBL/GenBank/DDBJ databases">
        <title>Draft genomic sequence of Geomonas sp. Red330.</title>
        <authorList>
            <person name="Itoh H."/>
            <person name="Zhenxing X."/>
            <person name="Ushijima N."/>
            <person name="Masuda Y."/>
            <person name="Shiratori Y."/>
            <person name="Senoo K."/>
        </authorList>
    </citation>
    <scope>NUCLEOTIDE SEQUENCE [LARGE SCALE GENOMIC DNA]</scope>
    <source>
        <strain evidence="12">Red330</strain>
    </source>
</reference>
<evidence type="ECO:0000256" key="8">
    <source>
        <dbReference type="SAM" id="Phobius"/>
    </source>
</evidence>
<keyword evidence="5 8" id="KW-0812">Transmembrane</keyword>
<evidence type="ECO:0000256" key="5">
    <source>
        <dbReference type="ARBA" id="ARBA00022692"/>
    </source>
</evidence>
<evidence type="ECO:0000259" key="9">
    <source>
        <dbReference type="Pfam" id="PF13231"/>
    </source>
</evidence>
<feature type="transmembrane region" description="Helical" evidence="8">
    <location>
        <begin position="417"/>
        <end position="437"/>
    </location>
</feature>
<evidence type="ECO:0000259" key="10">
    <source>
        <dbReference type="Pfam" id="PF18583"/>
    </source>
</evidence>
<keyword evidence="2" id="KW-1003">Cell membrane</keyword>
<feature type="domain" description="Glycosyltransferase RgtA/B/C/D-like" evidence="9">
    <location>
        <begin position="77"/>
        <end position="238"/>
    </location>
</feature>
<feature type="transmembrane region" description="Helical" evidence="8">
    <location>
        <begin position="359"/>
        <end position="379"/>
    </location>
</feature>
<dbReference type="PANTHER" id="PTHR33908">
    <property type="entry name" value="MANNOSYLTRANSFERASE YKCB-RELATED"/>
    <property type="match status" value="1"/>
</dbReference>
<comment type="subcellular location">
    <subcellularLocation>
        <location evidence="1">Cell membrane</location>
        <topology evidence="1">Multi-pass membrane protein</topology>
    </subcellularLocation>
</comment>
<dbReference type="GO" id="GO:0009103">
    <property type="term" value="P:lipopolysaccharide biosynthetic process"/>
    <property type="evidence" value="ECO:0007669"/>
    <property type="project" value="UniProtKB-ARBA"/>
</dbReference>
<dbReference type="GO" id="GO:0010041">
    <property type="term" value="P:response to iron(III) ion"/>
    <property type="evidence" value="ECO:0007669"/>
    <property type="project" value="TreeGrafter"/>
</dbReference>
<comment type="caution">
    <text evidence="11">The sequence shown here is derived from an EMBL/GenBank/DDBJ whole genome shotgun (WGS) entry which is preliminary data.</text>
</comment>
<keyword evidence="4 11" id="KW-0808">Transferase</keyword>
<feature type="transmembrane region" description="Helical" evidence="8">
    <location>
        <begin position="178"/>
        <end position="211"/>
    </location>
</feature>
<proteinExistence type="predicted"/>
<dbReference type="GO" id="GO:0005886">
    <property type="term" value="C:plasma membrane"/>
    <property type="evidence" value="ECO:0007669"/>
    <property type="project" value="UniProtKB-SubCell"/>
</dbReference>
<protein>
    <submittedName>
        <fullName evidence="11">Glycosyl transferase</fullName>
    </submittedName>
</protein>